<dbReference type="EMBL" id="JARPYR010000030">
    <property type="protein sequence ID" value="MDT2597712.1"/>
    <property type="molecule type" value="Genomic_DNA"/>
</dbReference>
<gene>
    <name evidence="1" type="ORF">P7D39_11955</name>
</gene>
<sequence length="148" mass="17623">MNINLKDLGLMSFPEASVRWNKEKTYVFQQYKKYPHKFLEGSTAEVGNGKKNFYIITREGMEHLMKQTEKEADKGMWLVRRQENWVVNFEQRVDSELEARNLITEKIASETNESRFKVSFDQYQTNPIKTRVVLKGNVIYTYEKNKKK</sequence>
<protein>
    <submittedName>
        <fullName evidence="1">Uncharacterized protein</fullName>
    </submittedName>
</protein>
<comment type="caution">
    <text evidence="1">The sequence shown here is derived from an EMBL/GenBank/DDBJ whole genome shotgun (WGS) entry which is preliminary data.</text>
</comment>
<accession>A0ABU3ES73</accession>
<name>A0ABU3ES73_9ENTE</name>
<dbReference type="Proteomes" id="UP001256547">
    <property type="component" value="Unassembled WGS sequence"/>
</dbReference>
<evidence type="ECO:0000313" key="2">
    <source>
        <dbReference type="Proteomes" id="UP001256547"/>
    </source>
</evidence>
<keyword evidence="2" id="KW-1185">Reference proteome</keyword>
<dbReference type="RefSeq" id="WP_311924921.1">
    <property type="nucleotide sequence ID" value="NZ_JARPYR010000030.1"/>
</dbReference>
<organism evidence="1 2">
    <name type="scientific">Enterococcus dongliensis</name>
    <dbReference type="NCBI Taxonomy" id="2559925"/>
    <lineage>
        <taxon>Bacteria</taxon>
        <taxon>Bacillati</taxon>
        <taxon>Bacillota</taxon>
        <taxon>Bacilli</taxon>
        <taxon>Lactobacillales</taxon>
        <taxon>Enterococcaceae</taxon>
        <taxon>Enterococcus</taxon>
    </lineage>
</organism>
<proteinExistence type="predicted"/>
<evidence type="ECO:0000313" key="1">
    <source>
        <dbReference type="EMBL" id="MDT2597712.1"/>
    </source>
</evidence>
<reference evidence="1 2" key="1">
    <citation type="submission" date="2023-03" db="EMBL/GenBank/DDBJ databases">
        <authorList>
            <person name="Shen W."/>
            <person name="Cai J."/>
        </authorList>
    </citation>
    <scope>NUCLEOTIDE SEQUENCE [LARGE SCALE GENOMIC DNA]</scope>
    <source>
        <strain evidence="1 2">P72-2</strain>
    </source>
</reference>